<keyword evidence="2" id="KW-0472">Membrane</keyword>
<evidence type="ECO:0000256" key="2">
    <source>
        <dbReference type="SAM" id="Phobius"/>
    </source>
</evidence>
<dbReference type="InterPro" id="IPR051675">
    <property type="entry name" value="Endo/Exo/Phosphatase_dom_1"/>
</dbReference>
<dbReference type="Gene3D" id="3.10.560.10">
    <property type="entry name" value="Outer membrane lipoprotein wza domain like"/>
    <property type="match status" value="1"/>
</dbReference>
<dbReference type="GO" id="GO:0003677">
    <property type="term" value="F:DNA binding"/>
    <property type="evidence" value="ECO:0007669"/>
    <property type="project" value="InterPro"/>
</dbReference>
<dbReference type="PANTHER" id="PTHR21180">
    <property type="entry name" value="ENDONUCLEASE/EXONUCLEASE/PHOSPHATASE FAMILY DOMAIN-CONTAINING PROTEIN 1"/>
    <property type="match status" value="1"/>
</dbReference>
<dbReference type="AlphaFoldDB" id="A0A837D6L0"/>
<sequence>MGELSTLPGLSTAATESTHGDGRDRRSVESVFETARTTARLSGRTQDTDLIAETGGVKTGQAETARNGPEETAPDCVWTADAKREARPKVRLAQLAAEVSGRRTSPSPRHRVQARSGRRGGLIERWLPGGQRVTPPRRRHLVIAAVVGGVLVSVVAVAAIVGSGPEPEHAPPLPLVQQESVSAGKADEPDAVPDVASKATSTAAEPTSLVVSVVGTVARPGLITVRPGARVADVIELAGGADSDTDLLTVNLARRVSDGEQIYVGVTPPPGAEHPPVAAVPADPSTSAAKVDLNTADRQLLQTLPGVGEATASRILEWRERHGRFTSVSQLREVDGIGEKRFARLRDLVSVG</sequence>
<keyword evidence="2" id="KW-0812">Transmembrane</keyword>
<dbReference type="InterPro" id="IPR010994">
    <property type="entry name" value="RuvA_2-like"/>
</dbReference>
<evidence type="ECO:0000256" key="1">
    <source>
        <dbReference type="SAM" id="MobiDB-lite"/>
    </source>
</evidence>
<dbReference type="Pfam" id="PF12836">
    <property type="entry name" value="HHH_3"/>
    <property type="match status" value="1"/>
</dbReference>
<evidence type="ECO:0000313" key="5">
    <source>
        <dbReference type="Proteomes" id="UP000030848"/>
    </source>
</evidence>
<dbReference type="SUPFAM" id="SSF47781">
    <property type="entry name" value="RuvA domain 2-like"/>
    <property type="match status" value="1"/>
</dbReference>
<evidence type="ECO:0000259" key="3">
    <source>
        <dbReference type="SMART" id="SM00278"/>
    </source>
</evidence>
<feature type="compositionally biased region" description="Basic and acidic residues" evidence="1">
    <location>
        <begin position="18"/>
        <end position="28"/>
    </location>
</feature>
<proteinExistence type="predicted"/>
<feature type="transmembrane region" description="Helical" evidence="2">
    <location>
        <begin position="141"/>
        <end position="162"/>
    </location>
</feature>
<feature type="compositionally biased region" description="Polar residues" evidence="1">
    <location>
        <begin position="35"/>
        <end position="45"/>
    </location>
</feature>
<accession>A0A837D6L0</accession>
<dbReference type="Pfam" id="PF10531">
    <property type="entry name" value="SLBB"/>
    <property type="match status" value="1"/>
</dbReference>
<dbReference type="EMBL" id="JRZE01000006">
    <property type="protein sequence ID" value="KHF42438.1"/>
    <property type="molecule type" value="Genomic_DNA"/>
</dbReference>
<name>A0A837D6L0_9PSEU</name>
<feature type="domain" description="Helix-hairpin-helix DNA-binding motif class 1" evidence="3">
    <location>
        <begin position="299"/>
        <end position="318"/>
    </location>
</feature>
<reference evidence="4 5" key="1">
    <citation type="submission" date="2014-10" db="EMBL/GenBank/DDBJ databases">
        <title>Genome sequence of Micropolyspora internatus JCM3315.</title>
        <authorList>
            <person name="Shin S.-K."/>
            <person name="Yi H."/>
        </authorList>
    </citation>
    <scope>NUCLEOTIDE SEQUENCE [LARGE SCALE GENOMIC DNA]</scope>
    <source>
        <strain evidence="4 5">JCM 3315</strain>
    </source>
</reference>
<dbReference type="Proteomes" id="UP000030848">
    <property type="component" value="Unassembled WGS sequence"/>
</dbReference>
<feature type="region of interest" description="Disordered" evidence="1">
    <location>
        <begin position="1"/>
        <end position="73"/>
    </location>
</feature>
<feature type="domain" description="Helix-hairpin-helix DNA-binding motif class 1" evidence="3">
    <location>
        <begin position="329"/>
        <end position="348"/>
    </location>
</feature>
<evidence type="ECO:0000313" key="4">
    <source>
        <dbReference type="EMBL" id="KHF42438.1"/>
    </source>
</evidence>
<dbReference type="GO" id="GO:0006281">
    <property type="term" value="P:DNA repair"/>
    <property type="evidence" value="ECO:0007669"/>
    <property type="project" value="InterPro"/>
</dbReference>
<feature type="region of interest" description="Disordered" evidence="1">
    <location>
        <begin position="97"/>
        <end position="117"/>
    </location>
</feature>
<feature type="compositionally biased region" description="Polar residues" evidence="1">
    <location>
        <begin position="8"/>
        <end position="17"/>
    </location>
</feature>
<dbReference type="PANTHER" id="PTHR21180:SF32">
    <property type="entry name" value="ENDONUCLEASE_EXONUCLEASE_PHOSPHATASE FAMILY DOMAIN-CONTAINING PROTEIN 1"/>
    <property type="match status" value="1"/>
</dbReference>
<dbReference type="GO" id="GO:0015627">
    <property type="term" value="C:type II protein secretion system complex"/>
    <property type="evidence" value="ECO:0007669"/>
    <property type="project" value="TreeGrafter"/>
</dbReference>
<dbReference type="InterPro" id="IPR019554">
    <property type="entry name" value="Soluble_ligand-bd"/>
</dbReference>
<dbReference type="InterPro" id="IPR003583">
    <property type="entry name" value="Hlx-hairpin-Hlx_DNA-bd_motif"/>
</dbReference>
<dbReference type="SMART" id="SM00278">
    <property type="entry name" value="HhH1"/>
    <property type="match status" value="2"/>
</dbReference>
<comment type="caution">
    <text evidence="4">The sequence shown here is derived from an EMBL/GenBank/DDBJ whole genome shotgun (WGS) entry which is preliminary data.</text>
</comment>
<keyword evidence="2" id="KW-1133">Transmembrane helix</keyword>
<dbReference type="Gene3D" id="1.10.150.320">
    <property type="entry name" value="Photosystem II 12 kDa extrinsic protein"/>
    <property type="match status" value="1"/>
</dbReference>
<feature type="compositionally biased region" description="Basic residues" evidence="1">
    <location>
        <begin position="108"/>
        <end position="117"/>
    </location>
</feature>
<protein>
    <submittedName>
        <fullName evidence="4">DNA uptake protein</fullName>
    </submittedName>
</protein>
<organism evidence="4 5">
    <name type="scientific">Saccharomonospora viridis</name>
    <dbReference type="NCBI Taxonomy" id="1852"/>
    <lineage>
        <taxon>Bacteria</taxon>
        <taxon>Bacillati</taxon>
        <taxon>Actinomycetota</taxon>
        <taxon>Actinomycetes</taxon>
        <taxon>Pseudonocardiales</taxon>
        <taxon>Pseudonocardiaceae</taxon>
        <taxon>Saccharomonospora</taxon>
    </lineage>
</organism>
<dbReference type="GO" id="GO:0015628">
    <property type="term" value="P:protein secretion by the type II secretion system"/>
    <property type="evidence" value="ECO:0007669"/>
    <property type="project" value="TreeGrafter"/>
</dbReference>
<gene>
    <name evidence="4" type="ORF">MINT15_26400</name>
</gene>